<evidence type="ECO:0000259" key="6">
    <source>
        <dbReference type="Pfam" id="PF24667"/>
    </source>
</evidence>
<dbReference type="InterPro" id="IPR056292">
    <property type="entry name" value="DRC7_C"/>
</dbReference>
<dbReference type="GO" id="GO:0048870">
    <property type="term" value="P:cell motility"/>
    <property type="evidence" value="ECO:0007669"/>
    <property type="project" value="TreeGrafter"/>
</dbReference>
<evidence type="ECO:0000313" key="8">
    <source>
        <dbReference type="EMBL" id="CAI2364809.1"/>
    </source>
</evidence>
<keyword evidence="4" id="KW-0175">Coiled coil</keyword>
<dbReference type="Proteomes" id="UP001295684">
    <property type="component" value="Unassembled WGS sequence"/>
</dbReference>
<dbReference type="Pfam" id="PF24656">
    <property type="entry name" value="CEPT76_peptidase"/>
    <property type="match status" value="1"/>
</dbReference>
<accession>A0AAD1UDH7</accession>
<reference evidence="8" key="1">
    <citation type="submission" date="2023-07" db="EMBL/GenBank/DDBJ databases">
        <authorList>
            <consortium name="AG Swart"/>
            <person name="Singh M."/>
            <person name="Singh A."/>
            <person name="Seah K."/>
            <person name="Emmerich C."/>
        </authorList>
    </citation>
    <scope>NUCLEOTIDE SEQUENCE</scope>
    <source>
        <strain evidence="8">DP1</strain>
    </source>
</reference>
<dbReference type="AlphaFoldDB" id="A0AAD1UDH7"/>
<gene>
    <name evidence="8" type="ORF">ECRASSUSDP1_LOCUS6157</name>
</gene>
<dbReference type="PANTHER" id="PTHR35249:SF2">
    <property type="entry name" value="DYNEIN REGULATORY COMPLEX SUBUNIT 7"/>
    <property type="match status" value="1"/>
</dbReference>
<feature type="domain" description="CEP76/DRC7 peptidase-like" evidence="5">
    <location>
        <begin position="249"/>
        <end position="319"/>
    </location>
</feature>
<sequence length="826" mass="97612">MADESDYYFGDDLESSKKMRCQGFKIGEHVPRCYSHNTTKEESVLEHVLEYERHFKICYDTSRLLLLAPKNECEIRKFICTTLRPTKLPYTELYEWKDCAEFISNFLEYEELSPPDKLPEYIPSPCNIIEWQAGDSFDFSILLCSLLIGSGYDAYCVYGAAPKYITTKDESLMDCPFDLGMNEAADEEDKEERKIERPNKLKEAEPLISKFDRATEQDEESKLREQWIKENTIDDDAPDLEKYDELENNKKRLHCWVMIRQGLRQFPQTKFIEPTTGREYSQANAPYQTVEGVFNHQNFWINLTPQKKIKDLNLQCDDDEWEYVMLQAKKDDANIAQMYADDKDDDGDKDIMEDVLDMPPPWSPKLYLDKDKFLNLCPLGEKTVFYKKCRVDTYAPCTQVDGLVKKVCIYDDYKRLILLESRSYYENRRDKLRLRRQFPYEFKLVEYYDSSEATNYWKKMVYVDGHQRQLYFYHHRNNDKNKDGLIYREENIGSKTIEKYKDREDHLEYRSVTFEPISNEKKDSSILQVNDIHHKCGKIKSMVQKFGLDPDLPAEDQIRETEFNIESEVVQIYKHYREGKITAGEKPYDRKKLIGNSGGVEDLNNKETEDNAYKQELKKIHEMEMDCHRQINIQEESALAEMEARLTKEKEIKSSKSGADPEVIFKDILEKSYYDKARDKMKQGRKKEEENTGEDEKKDFLYPVLEKLMYTEVGELTHEQAMEVKNEALKRLKERLLTRAEIIQRRLEDETNKLQKAFQELKKKGDSTTDEDELAYEKKVTEANFKIEILTERASHHYQNSLTKFNELDTKLLNDSRLKALRTGND</sequence>
<comment type="caution">
    <text evidence="8">The sequence shown here is derived from an EMBL/GenBank/DDBJ whole genome shotgun (WGS) entry which is preliminary data.</text>
</comment>
<protein>
    <recommendedName>
        <fullName evidence="10">Coiled-coil domain-containing protein lobo homolog</fullName>
    </recommendedName>
</protein>
<dbReference type="GO" id="GO:0031514">
    <property type="term" value="C:motile cilium"/>
    <property type="evidence" value="ECO:0007669"/>
    <property type="project" value="TreeGrafter"/>
</dbReference>
<evidence type="ECO:0000259" key="7">
    <source>
        <dbReference type="Pfam" id="PF24671"/>
    </source>
</evidence>
<dbReference type="Pfam" id="PF24667">
    <property type="entry name" value="MORN_DRC7"/>
    <property type="match status" value="1"/>
</dbReference>
<keyword evidence="2" id="KW-0963">Cytoplasm</keyword>
<keyword evidence="9" id="KW-1185">Reference proteome</keyword>
<comment type="subcellular location">
    <subcellularLocation>
        <location evidence="1">Cytoplasm</location>
        <location evidence="1">Cytoskeleton</location>
    </subcellularLocation>
</comment>
<evidence type="ECO:0000256" key="4">
    <source>
        <dbReference type="SAM" id="Coils"/>
    </source>
</evidence>
<dbReference type="InterPro" id="IPR033551">
    <property type="entry name" value="DRC7/lobo"/>
</dbReference>
<evidence type="ECO:0008006" key="10">
    <source>
        <dbReference type="Google" id="ProtNLM"/>
    </source>
</evidence>
<feature type="coiled-coil region" evidence="4">
    <location>
        <begin position="726"/>
        <end position="764"/>
    </location>
</feature>
<dbReference type="InterPro" id="IPR056291">
    <property type="entry name" value="MORN_DRC7"/>
</dbReference>
<dbReference type="EMBL" id="CAMPGE010005962">
    <property type="protein sequence ID" value="CAI2364809.1"/>
    <property type="molecule type" value="Genomic_DNA"/>
</dbReference>
<keyword evidence="3" id="KW-0206">Cytoskeleton</keyword>
<dbReference type="GO" id="GO:0005856">
    <property type="term" value="C:cytoskeleton"/>
    <property type="evidence" value="ECO:0007669"/>
    <property type="project" value="UniProtKB-SubCell"/>
</dbReference>
<organism evidence="8 9">
    <name type="scientific">Euplotes crassus</name>
    <dbReference type="NCBI Taxonomy" id="5936"/>
    <lineage>
        <taxon>Eukaryota</taxon>
        <taxon>Sar</taxon>
        <taxon>Alveolata</taxon>
        <taxon>Ciliophora</taxon>
        <taxon>Intramacronucleata</taxon>
        <taxon>Spirotrichea</taxon>
        <taxon>Hypotrichia</taxon>
        <taxon>Euplotida</taxon>
        <taxon>Euplotidae</taxon>
        <taxon>Moneuplotes</taxon>
    </lineage>
</organism>
<evidence type="ECO:0000259" key="5">
    <source>
        <dbReference type="Pfam" id="PF24656"/>
    </source>
</evidence>
<dbReference type="Pfam" id="PF24671">
    <property type="entry name" value="DRC7_C"/>
    <property type="match status" value="1"/>
</dbReference>
<dbReference type="InterPro" id="IPR056290">
    <property type="entry name" value="CEPT76/DRC7_peptidase-like_dom"/>
</dbReference>
<proteinExistence type="predicted"/>
<evidence type="ECO:0000256" key="2">
    <source>
        <dbReference type="ARBA" id="ARBA00022490"/>
    </source>
</evidence>
<feature type="domain" description="Dynein regulatory complex subunit 7 MORN" evidence="6">
    <location>
        <begin position="378"/>
        <end position="621"/>
    </location>
</feature>
<feature type="domain" description="Dynein regulatory complex subunit 7 C-terminal" evidence="7">
    <location>
        <begin position="715"/>
        <end position="821"/>
    </location>
</feature>
<name>A0AAD1UDH7_EUPCR</name>
<dbReference type="PANTHER" id="PTHR35249">
    <property type="entry name" value="DYNEIN REGULATORY COMPLEX SUBUNIT 7"/>
    <property type="match status" value="1"/>
</dbReference>
<evidence type="ECO:0000256" key="1">
    <source>
        <dbReference type="ARBA" id="ARBA00004245"/>
    </source>
</evidence>
<evidence type="ECO:0000256" key="3">
    <source>
        <dbReference type="ARBA" id="ARBA00023212"/>
    </source>
</evidence>
<evidence type="ECO:0000313" key="9">
    <source>
        <dbReference type="Proteomes" id="UP001295684"/>
    </source>
</evidence>